<dbReference type="InterPro" id="IPR035965">
    <property type="entry name" value="PAS-like_dom_sf"/>
</dbReference>
<evidence type="ECO:0000259" key="3">
    <source>
        <dbReference type="PROSITE" id="PS50887"/>
    </source>
</evidence>
<keyword evidence="5" id="KW-1185">Reference proteome</keyword>
<dbReference type="CDD" id="cd01948">
    <property type="entry name" value="EAL"/>
    <property type="match status" value="1"/>
</dbReference>
<dbReference type="InterPro" id="IPR001610">
    <property type="entry name" value="PAC"/>
</dbReference>
<dbReference type="Proteomes" id="UP000443353">
    <property type="component" value="Unassembled WGS sequence"/>
</dbReference>
<dbReference type="EMBL" id="WSES01000002">
    <property type="protein sequence ID" value="MVW59579.1"/>
    <property type="molecule type" value="Genomic_DNA"/>
</dbReference>
<dbReference type="Gene3D" id="3.30.450.20">
    <property type="entry name" value="PAS domain"/>
    <property type="match status" value="3"/>
</dbReference>
<dbReference type="PROSITE" id="PS50883">
    <property type="entry name" value="EAL"/>
    <property type="match status" value="1"/>
</dbReference>
<evidence type="ECO:0000259" key="1">
    <source>
        <dbReference type="PROSITE" id="PS50113"/>
    </source>
</evidence>
<dbReference type="PROSITE" id="PS50887">
    <property type="entry name" value="GGDEF"/>
    <property type="match status" value="1"/>
</dbReference>
<dbReference type="SUPFAM" id="SSF55785">
    <property type="entry name" value="PYP-like sensor domain (PAS domain)"/>
    <property type="match status" value="3"/>
</dbReference>
<dbReference type="NCBIfam" id="TIGR00254">
    <property type="entry name" value="GGDEF"/>
    <property type="match status" value="1"/>
</dbReference>
<evidence type="ECO:0000259" key="2">
    <source>
        <dbReference type="PROSITE" id="PS50883"/>
    </source>
</evidence>
<dbReference type="CDD" id="cd00130">
    <property type="entry name" value="PAS"/>
    <property type="match status" value="1"/>
</dbReference>
<dbReference type="Gene3D" id="2.10.70.100">
    <property type="match status" value="2"/>
</dbReference>
<dbReference type="PROSITE" id="PS50113">
    <property type="entry name" value="PAC"/>
    <property type="match status" value="2"/>
</dbReference>
<dbReference type="SUPFAM" id="SSF55073">
    <property type="entry name" value="Nucleotide cyclase"/>
    <property type="match status" value="1"/>
</dbReference>
<organism evidence="4 5">
    <name type="scientific">Massilia cellulosiltytica</name>
    <dbReference type="NCBI Taxonomy" id="2683234"/>
    <lineage>
        <taxon>Bacteria</taxon>
        <taxon>Pseudomonadati</taxon>
        <taxon>Pseudomonadota</taxon>
        <taxon>Betaproteobacteria</taxon>
        <taxon>Burkholderiales</taxon>
        <taxon>Oxalobacteraceae</taxon>
        <taxon>Telluria group</taxon>
        <taxon>Massilia</taxon>
    </lineage>
</organism>
<dbReference type="Pfam" id="PF08447">
    <property type="entry name" value="PAS_3"/>
    <property type="match status" value="2"/>
</dbReference>
<reference evidence="4 5" key="1">
    <citation type="submission" date="2019-12" db="EMBL/GenBank/DDBJ databases">
        <authorList>
            <person name="Li C."/>
            <person name="Zhao J."/>
        </authorList>
    </citation>
    <scope>NUCLEOTIDE SEQUENCE [LARGE SCALE GENOMIC DNA]</scope>
    <source>
        <strain evidence="4 5">NEAU-DD11</strain>
    </source>
</reference>
<evidence type="ECO:0000313" key="5">
    <source>
        <dbReference type="Proteomes" id="UP000443353"/>
    </source>
</evidence>
<dbReference type="Pfam" id="PF00990">
    <property type="entry name" value="GGDEF"/>
    <property type="match status" value="1"/>
</dbReference>
<dbReference type="InterPro" id="IPR013655">
    <property type="entry name" value="PAS_fold_3"/>
</dbReference>
<dbReference type="Gene3D" id="3.30.70.270">
    <property type="match status" value="1"/>
</dbReference>
<dbReference type="InterPro" id="IPR001633">
    <property type="entry name" value="EAL_dom"/>
</dbReference>
<dbReference type="RefSeq" id="WP_160407735.1">
    <property type="nucleotide sequence ID" value="NZ_WSES01000002.1"/>
</dbReference>
<feature type="domain" description="EAL" evidence="2">
    <location>
        <begin position="560"/>
        <end position="813"/>
    </location>
</feature>
<protein>
    <submittedName>
        <fullName evidence="4">EAL domain-containing protein</fullName>
    </submittedName>
</protein>
<dbReference type="AlphaFoldDB" id="A0A7X3FY93"/>
<dbReference type="InterPro" id="IPR000700">
    <property type="entry name" value="PAS-assoc_C"/>
</dbReference>
<dbReference type="Gene3D" id="3.20.20.450">
    <property type="entry name" value="EAL domain"/>
    <property type="match status" value="1"/>
</dbReference>
<feature type="domain" description="PAC" evidence="1">
    <location>
        <begin position="208"/>
        <end position="260"/>
    </location>
</feature>
<sequence length="823" mass="89666">MDDGTSRDEARAQETKAFAHAGMPLMIFDAATGRCVAANAAADRAYGYRGDEWRAVALSDICDGLGARLSGAGAAPPGPPDIVAQRRRDGSCFWAAATLAPIDVPGRHVLLCVQDVTQQQDMLTDLSVMREHCALAQELSGVGHCVLELRRKRQTWSAQQYRNFGLQVGDLPDDLAGAIDAWVGCLREADRARAAAAIRACIDAGTPFDTEWRVSWPDGSERIVRVEATRKDEPDGTPSVFVCASLDLTERRHVEESLRQTRIDLSATQRIARVGTWTVDFAKGTAYMTSDELHKVFGFSECEVPLALLNARIHPDDLPLVEAARAACLANPGTRYHVQFRVVPRPGELYYLESQAEVQTDAAGKAVRMVGYSRDITEARLAQLEIQRLAYHDEVTGLMNQVALRRHLDQSIAIDSPDFVPLALLLIDVARFEDICLTLGHGNADGLLKAVSERIAGALDAGVQVARLGGSQFAAVLSGACAYDSKPRARALLHAFEQPFQVAGVQYDISVHIGIALCPGHATDTAALMRKAHVAVFRARQIGTDVLVYDPGDDPYHPDRLALLGEFRKAIHDGQIELYCQPKVEIRTNEVTGVEALVRWRHPRLGMVQPALFVPLIEDTELIHVLTRHMLQAAVRQYFAWAREGLRIPLAVNVSPRNLLSPDLVPNLEALLHTWGGSADWLGLEITESSLITDPEASLAELAALSSKGFRLFIDDFGTGYSSLGYLTRMPVDVIKIDHGFTMRMLEDPRAAAIVKSTIELAHNLGMTVVAEGTASAEIWDALAAYGCDEAQGFYVAEPFPAAGLGAWLESTGRRVREAAGAI</sequence>
<dbReference type="InterPro" id="IPR000014">
    <property type="entry name" value="PAS"/>
</dbReference>
<dbReference type="SMART" id="SM00052">
    <property type="entry name" value="EAL"/>
    <property type="match status" value="1"/>
</dbReference>
<dbReference type="SMART" id="SM00086">
    <property type="entry name" value="PAC"/>
    <property type="match status" value="3"/>
</dbReference>
<evidence type="ECO:0000313" key="4">
    <source>
        <dbReference type="EMBL" id="MVW59579.1"/>
    </source>
</evidence>
<dbReference type="Pfam" id="PF13426">
    <property type="entry name" value="PAS_9"/>
    <property type="match status" value="1"/>
</dbReference>
<feature type="domain" description="PAC" evidence="1">
    <location>
        <begin position="336"/>
        <end position="388"/>
    </location>
</feature>
<dbReference type="PANTHER" id="PTHR44757">
    <property type="entry name" value="DIGUANYLATE CYCLASE DGCP"/>
    <property type="match status" value="1"/>
</dbReference>
<dbReference type="InterPro" id="IPR035919">
    <property type="entry name" value="EAL_sf"/>
</dbReference>
<comment type="caution">
    <text evidence="4">The sequence shown here is derived from an EMBL/GenBank/DDBJ whole genome shotgun (WGS) entry which is preliminary data.</text>
</comment>
<dbReference type="Pfam" id="PF00563">
    <property type="entry name" value="EAL"/>
    <property type="match status" value="1"/>
</dbReference>
<dbReference type="InterPro" id="IPR000160">
    <property type="entry name" value="GGDEF_dom"/>
</dbReference>
<dbReference type="InterPro" id="IPR052155">
    <property type="entry name" value="Biofilm_reg_signaling"/>
</dbReference>
<dbReference type="SUPFAM" id="SSF141868">
    <property type="entry name" value="EAL domain-like"/>
    <property type="match status" value="1"/>
</dbReference>
<gene>
    <name evidence="4" type="ORF">GPY61_06520</name>
</gene>
<proteinExistence type="predicted"/>
<dbReference type="SMART" id="SM00091">
    <property type="entry name" value="PAS"/>
    <property type="match status" value="2"/>
</dbReference>
<name>A0A7X3FY93_9BURK</name>
<dbReference type="CDD" id="cd01949">
    <property type="entry name" value="GGDEF"/>
    <property type="match status" value="1"/>
</dbReference>
<dbReference type="InterPro" id="IPR029787">
    <property type="entry name" value="Nucleotide_cyclase"/>
</dbReference>
<dbReference type="SMART" id="SM00267">
    <property type="entry name" value="GGDEF"/>
    <property type="match status" value="1"/>
</dbReference>
<accession>A0A7X3FY93</accession>
<dbReference type="InterPro" id="IPR043128">
    <property type="entry name" value="Rev_trsase/Diguanyl_cyclase"/>
</dbReference>
<dbReference type="PANTHER" id="PTHR44757:SF2">
    <property type="entry name" value="BIOFILM ARCHITECTURE MAINTENANCE PROTEIN MBAA"/>
    <property type="match status" value="1"/>
</dbReference>
<feature type="domain" description="GGDEF" evidence="3">
    <location>
        <begin position="420"/>
        <end position="551"/>
    </location>
</feature>